<dbReference type="PROSITE" id="PS51755">
    <property type="entry name" value="OMPR_PHOB"/>
    <property type="match status" value="1"/>
</dbReference>
<dbReference type="InterPro" id="IPR011990">
    <property type="entry name" value="TPR-like_helical_dom_sf"/>
</dbReference>
<keyword evidence="5" id="KW-1185">Reference proteome</keyword>
<dbReference type="Gene3D" id="1.10.10.10">
    <property type="entry name" value="Winged helix-like DNA-binding domain superfamily/Winged helix DNA-binding domain"/>
    <property type="match status" value="1"/>
</dbReference>
<dbReference type="Gene3D" id="3.40.50.300">
    <property type="entry name" value="P-loop containing nucleotide triphosphate hydrolases"/>
    <property type="match status" value="1"/>
</dbReference>
<dbReference type="RefSeq" id="WP_377042801.1">
    <property type="nucleotide sequence ID" value="NZ_JBHLUN010000002.1"/>
</dbReference>
<dbReference type="InterPro" id="IPR036388">
    <property type="entry name" value="WH-like_DNA-bd_sf"/>
</dbReference>
<dbReference type="Proteomes" id="UP001589865">
    <property type="component" value="Unassembled WGS sequence"/>
</dbReference>
<organism evidence="4 5">
    <name type="scientific">Roseomonas elaeocarpi</name>
    <dbReference type="NCBI Taxonomy" id="907779"/>
    <lineage>
        <taxon>Bacteria</taxon>
        <taxon>Pseudomonadati</taxon>
        <taxon>Pseudomonadota</taxon>
        <taxon>Alphaproteobacteria</taxon>
        <taxon>Acetobacterales</taxon>
        <taxon>Roseomonadaceae</taxon>
        <taxon>Roseomonas</taxon>
    </lineage>
</organism>
<sequence length="924" mass="99909">MTDAVFLFGAFELSVAQQRLSRDGVPLQVGSRALAILQLLLERAGETVSNRDIMTRVWPDLFVEDANIRVHVSALRRSMGAGARITNHPAQGYRFEGSVRRGEAALTTVTVEARHRLPPALTPLMGREDDLARLVAALPERRLITIIGPGGIGKTSLALAVGRALAARYPDGVCFVDLASVSGGELVFGAAARALCPGATPPADVVQLGRQLATRRMLVLIDNCEHVVDDAALLAEDLLRAAPDLALLATSRESLRAEGEWLHRLGPLAVPPPDAPLSPDEAQRFSAVALFLERAASVGLRTTPDDAVAAASICRKLDGVPLAIELAAARVDSFGVEGLEKRLDDRLALLTAGRRTSAARHRTLQATLDWSYNLLLPDEQAMLRALGAFRGSFTLEEAAAVAAEAEMPLGEAADRLDSLVSKSLLSVILDDDRVTYRMLDTTRHDAVRRLRGTGEAAAVSRRHAAQVRRGIAALSSADVRRRIDDLRAALRWCFGEEGDVPLGLALTAAAAPAFFGLSLMAEYRGHAERALAALDGADHDPKDEMALLVALGPAIYNTEGPVPQARACFVRALPIAEAVGDAAVQQRALWGLFLCSYGHARYAQALEHAEEFVRRSREWGDPTHMGTRMRTLSHLYGGDARQALALAEETLARPVEAKGHGPSGFQYEQRAVAGSMRARALWLLGRPASAWRQMEASVEEAIEGGHALSTCFVLTHAACPISFWTGDDEAAGRYAALLLEHSASQALSHWNRSGRLFRRALDAKAGILSIDPKEPLTGAEWSDGYLEAFTVMDLGVLPDRLVTRALTEPPVWCTAEVLRVHALALLERGPDRAAEAEALLARSLEMARQQGLLVWELRTATAMAALRRRQHRPDEARALLNGVLREGEEDWPSPDRRRAEALLASLDLPRPAAIPMKGEHHATT</sequence>
<dbReference type="InterPro" id="IPR027417">
    <property type="entry name" value="P-loop_NTPase"/>
</dbReference>
<gene>
    <name evidence="4" type="ORF">ACFFGY_02535</name>
</gene>
<dbReference type="Gene3D" id="1.25.40.10">
    <property type="entry name" value="Tetratricopeptide repeat domain"/>
    <property type="match status" value="1"/>
</dbReference>
<dbReference type="PANTHER" id="PTHR47691">
    <property type="entry name" value="REGULATOR-RELATED"/>
    <property type="match status" value="1"/>
</dbReference>
<proteinExistence type="predicted"/>
<dbReference type="EMBL" id="JBHLUN010000002">
    <property type="protein sequence ID" value="MFC0407109.1"/>
    <property type="molecule type" value="Genomic_DNA"/>
</dbReference>
<name>A0ABV6JN23_9PROT</name>
<comment type="caution">
    <text evidence="4">The sequence shown here is derived from an EMBL/GenBank/DDBJ whole genome shotgun (WGS) entry which is preliminary data.</text>
</comment>
<dbReference type="SUPFAM" id="SSF48452">
    <property type="entry name" value="TPR-like"/>
    <property type="match status" value="1"/>
</dbReference>
<dbReference type="PRINTS" id="PR00364">
    <property type="entry name" value="DISEASERSIST"/>
</dbReference>
<keyword evidence="1 2" id="KW-0238">DNA-binding</keyword>
<protein>
    <submittedName>
        <fullName evidence="4">Winged helix-turn-helix domain-containing protein</fullName>
    </submittedName>
</protein>
<dbReference type="InterPro" id="IPR001867">
    <property type="entry name" value="OmpR/PhoB-type_DNA-bd"/>
</dbReference>
<dbReference type="SUPFAM" id="SSF52540">
    <property type="entry name" value="P-loop containing nucleoside triphosphate hydrolases"/>
    <property type="match status" value="1"/>
</dbReference>
<dbReference type="InterPro" id="IPR003593">
    <property type="entry name" value="AAA+_ATPase"/>
</dbReference>
<dbReference type="SMART" id="SM00862">
    <property type="entry name" value="Trans_reg_C"/>
    <property type="match status" value="1"/>
</dbReference>
<dbReference type="InterPro" id="IPR016032">
    <property type="entry name" value="Sig_transdc_resp-reg_C-effctor"/>
</dbReference>
<evidence type="ECO:0000313" key="5">
    <source>
        <dbReference type="Proteomes" id="UP001589865"/>
    </source>
</evidence>
<accession>A0ABV6JN23</accession>
<feature type="domain" description="OmpR/PhoB-type" evidence="3">
    <location>
        <begin position="3"/>
        <end position="97"/>
    </location>
</feature>
<dbReference type="Pfam" id="PF00486">
    <property type="entry name" value="Trans_reg_C"/>
    <property type="match status" value="1"/>
</dbReference>
<evidence type="ECO:0000259" key="3">
    <source>
        <dbReference type="PROSITE" id="PS51755"/>
    </source>
</evidence>
<reference evidence="4 5" key="1">
    <citation type="submission" date="2024-09" db="EMBL/GenBank/DDBJ databases">
        <authorList>
            <person name="Sun Q."/>
            <person name="Mori K."/>
        </authorList>
    </citation>
    <scope>NUCLEOTIDE SEQUENCE [LARGE SCALE GENOMIC DNA]</scope>
    <source>
        <strain evidence="4 5">TBRC 5777</strain>
    </source>
</reference>
<feature type="DNA-binding region" description="OmpR/PhoB-type" evidence="2">
    <location>
        <begin position="3"/>
        <end position="97"/>
    </location>
</feature>
<dbReference type="CDD" id="cd00383">
    <property type="entry name" value="trans_reg_C"/>
    <property type="match status" value="1"/>
</dbReference>
<evidence type="ECO:0000256" key="1">
    <source>
        <dbReference type="ARBA" id="ARBA00023125"/>
    </source>
</evidence>
<dbReference type="SUPFAM" id="SSF46894">
    <property type="entry name" value="C-terminal effector domain of the bipartite response regulators"/>
    <property type="match status" value="1"/>
</dbReference>
<evidence type="ECO:0000313" key="4">
    <source>
        <dbReference type="EMBL" id="MFC0407109.1"/>
    </source>
</evidence>
<evidence type="ECO:0000256" key="2">
    <source>
        <dbReference type="PROSITE-ProRule" id="PRU01091"/>
    </source>
</evidence>
<dbReference type="SMART" id="SM00382">
    <property type="entry name" value="AAA"/>
    <property type="match status" value="1"/>
</dbReference>
<dbReference type="PANTHER" id="PTHR47691:SF3">
    <property type="entry name" value="HTH-TYPE TRANSCRIPTIONAL REGULATOR RV0890C-RELATED"/>
    <property type="match status" value="1"/>
</dbReference>